<dbReference type="GO" id="GO:0003677">
    <property type="term" value="F:DNA binding"/>
    <property type="evidence" value="ECO:0007669"/>
    <property type="project" value="InterPro"/>
</dbReference>
<evidence type="ECO:0000313" key="9">
    <source>
        <dbReference type="Proteomes" id="UP000019141"/>
    </source>
</evidence>
<name>W4LTS3_ENTF1</name>
<proteinExistence type="inferred from homology"/>
<organism evidence="8 9">
    <name type="scientific">Entotheonella factor</name>
    <dbReference type="NCBI Taxonomy" id="1429438"/>
    <lineage>
        <taxon>Bacteria</taxon>
        <taxon>Pseudomonadati</taxon>
        <taxon>Nitrospinota/Tectimicrobiota group</taxon>
        <taxon>Candidatus Tectimicrobiota</taxon>
        <taxon>Candidatus Entotheonellia</taxon>
        <taxon>Candidatus Entotheonellales</taxon>
        <taxon>Candidatus Entotheonellaceae</taxon>
        <taxon>Candidatus Entotheonella</taxon>
    </lineage>
</organism>
<comment type="caution">
    <text evidence="8">The sequence shown here is derived from an EMBL/GenBank/DDBJ whole genome shotgun (WGS) entry which is preliminary data.</text>
</comment>
<dbReference type="Gene3D" id="1.10.1740.10">
    <property type="match status" value="1"/>
</dbReference>
<dbReference type="NCBIfam" id="TIGR02937">
    <property type="entry name" value="sigma70-ECF"/>
    <property type="match status" value="1"/>
</dbReference>
<evidence type="ECO:0000256" key="4">
    <source>
        <dbReference type="ARBA" id="ARBA00023163"/>
    </source>
</evidence>
<keyword evidence="4" id="KW-0804">Transcription</keyword>
<dbReference type="NCBIfam" id="NF007215">
    <property type="entry name" value="PRK09637.1"/>
    <property type="match status" value="1"/>
</dbReference>
<dbReference type="InterPro" id="IPR036388">
    <property type="entry name" value="WH-like_DNA-bd_sf"/>
</dbReference>
<evidence type="ECO:0000259" key="6">
    <source>
        <dbReference type="Pfam" id="PF04542"/>
    </source>
</evidence>
<accession>W4LTS3</accession>
<evidence type="ECO:0000256" key="1">
    <source>
        <dbReference type="ARBA" id="ARBA00010641"/>
    </source>
</evidence>
<reference evidence="8 9" key="1">
    <citation type="journal article" date="2014" name="Nature">
        <title>An environmental bacterial taxon with a large and distinct metabolic repertoire.</title>
        <authorList>
            <person name="Wilson M.C."/>
            <person name="Mori T."/>
            <person name="Ruckert C."/>
            <person name="Uria A.R."/>
            <person name="Helf M.J."/>
            <person name="Takada K."/>
            <person name="Gernert C."/>
            <person name="Steffens U.A."/>
            <person name="Heycke N."/>
            <person name="Schmitt S."/>
            <person name="Rinke C."/>
            <person name="Helfrich E.J."/>
            <person name="Brachmann A.O."/>
            <person name="Gurgui C."/>
            <person name="Wakimoto T."/>
            <person name="Kracht M."/>
            <person name="Crusemann M."/>
            <person name="Hentschel U."/>
            <person name="Abe I."/>
            <person name="Matsunaga S."/>
            <person name="Kalinowski J."/>
            <person name="Takeyama H."/>
            <person name="Piel J."/>
        </authorList>
    </citation>
    <scope>NUCLEOTIDE SEQUENCE [LARGE SCALE GENOMIC DNA]</scope>
    <source>
        <strain evidence="9">TSY1</strain>
    </source>
</reference>
<dbReference type="NCBIfam" id="TIGR02959">
    <property type="entry name" value="SigZ"/>
    <property type="match status" value="1"/>
</dbReference>
<dbReference type="Gene3D" id="1.10.10.10">
    <property type="entry name" value="Winged helix-like DNA-binding domain superfamily/Winged helix DNA-binding domain"/>
    <property type="match status" value="1"/>
</dbReference>
<keyword evidence="3" id="KW-0731">Sigma factor</keyword>
<dbReference type="InterPro" id="IPR039425">
    <property type="entry name" value="RNA_pol_sigma-70-like"/>
</dbReference>
<dbReference type="InterPro" id="IPR013325">
    <property type="entry name" value="RNA_pol_sigma_r2"/>
</dbReference>
<evidence type="ECO:0000259" key="7">
    <source>
        <dbReference type="Pfam" id="PF08281"/>
    </source>
</evidence>
<dbReference type="InterPro" id="IPR013324">
    <property type="entry name" value="RNA_pol_sigma_r3/r4-like"/>
</dbReference>
<dbReference type="PANTHER" id="PTHR43133">
    <property type="entry name" value="RNA POLYMERASE ECF-TYPE SIGMA FACTO"/>
    <property type="match status" value="1"/>
</dbReference>
<protein>
    <recommendedName>
        <fullName evidence="5">RNA polymerase sigma factor SigZ</fullName>
    </recommendedName>
</protein>
<dbReference type="InterPro" id="IPR014304">
    <property type="entry name" value="RNA_pol_sigma-Z"/>
</dbReference>
<evidence type="ECO:0000256" key="3">
    <source>
        <dbReference type="ARBA" id="ARBA00023082"/>
    </source>
</evidence>
<dbReference type="PANTHER" id="PTHR43133:SF62">
    <property type="entry name" value="RNA POLYMERASE SIGMA FACTOR SIGZ"/>
    <property type="match status" value="1"/>
</dbReference>
<dbReference type="InterPro" id="IPR013249">
    <property type="entry name" value="RNA_pol_sigma70_r4_t2"/>
</dbReference>
<gene>
    <name evidence="8" type="ORF">ETSY1_09870</name>
</gene>
<dbReference type="PATRIC" id="fig|1429438.4.peg.2022"/>
<dbReference type="InterPro" id="IPR014284">
    <property type="entry name" value="RNA_pol_sigma-70_dom"/>
</dbReference>
<comment type="similarity">
    <text evidence="1">Belongs to the sigma-70 factor family. ECF subfamily.</text>
</comment>
<evidence type="ECO:0000256" key="2">
    <source>
        <dbReference type="ARBA" id="ARBA00023015"/>
    </source>
</evidence>
<keyword evidence="2" id="KW-0805">Transcription regulation</keyword>
<dbReference type="Pfam" id="PF08281">
    <property type="entry name" value="Sigma70_r4_2"/>
    <property type="match status" value="1"/>
</dbReference>
<dbReference type="GO" id="GO:0006352">
    <property type="term" value="P:DNA-templated transcription initiation"/>
    <property type="evidence" value="ECO:0007669"/>
    <property type="project" value="InterPro"/>
</dbReference>
<dbReference type="HOGENOM" id="CLU_047691_3_4_7"/>
<dbReference type="AlphaFoldDB" id="W4LTS3"/>
<feature type="domain" description="RNA polymerase sigma factor 70 region 4 type 2" evidence="7">
    <location>
        <begin position="98"/>
        <end position="150"/>
    </location>
</feature>
<evidence type="ECO:0000256" key="5">
    <source>
        <dbReference type="NCBIfam" id="TIGR02959"/>
    </source>
</evidence>
<keyword evidence="9" id="KW-1185">Reference proteome</keyword>
<evidence type="ECO:0000313" key="8">
    <source>
        <dbReference type="EMBL" id="ETX00807.1"/>
    </source>
</evidence>
<dbReference type="GO" id="GO:0016987">
    <property type="term" value="F:sigma factor activity"/>
    <property type="evidence" value="ECO:0007669"/>
    <property type="project" value="UniProtKB-KW"/>
</dbReference>
<feature type="domain" description="RNA polymerase sigma-70 region 2" evidence="6">
    <location>
        <begin position="8"/>
        <end position="72"/>
    </location>
</feature>
<dbReference type="InterPro" id="IPR007627">
    <property type="entry name" value="RNA_pol_sigma70_r2"/>
</dbReference>
<dbReference type="SUPFAM" id="SSF88659">
    <property type="entry name" value="Sigma3 and sigma4 domains of RNA polymerase sigma factors"/>
    <property type="match status" value="1"/>
</dbReference>
<dbReference type="SUPFAM" id="SSF88946">
    <property type="entry name" value="Sigma2 domain of RNA polymerase sigma factors"/>
    <property type="match status" value="1"/>
</dbReference>
<dbReference type="Pfam" id="PF04542">
    <property type="entry name" value="Sigma70_r2"/>
    <property type="match status" value="1"/>
</dbReference>
<dbReference type="EMBL" id="AZHW01000301">
    <property type="protein sequence ID" value="ETX00807.1"/>
    <property type="molecule type" value="Genomic_DNA"/>
</dbReference>
<sequence length="179" mass="20903">MDIKQVWQDYRCELERFLRSRISNPEDAEDLLQDIMIKTYQQLHTVQDPSKLRSWLFQVTRNAVVDYYRQSRQVPPDASFLMDEGTERYEQARQELSECIHLFIKQLPENYRLAVEAVDLRGVSQKALSEELGVSYSAAKSRVQRGRQMLAGIFESCCRFELDARGNIIDYQSKGICVP</sequence>
<dbReference type="Proteomes" id="UP000019141">
    <property type="component" value="Unassembled WGS sequence"/>
</dbReference>